<protein>
    <submittedName>
        <fullName evidence="7">NAD(P)/FAD-dependent oxidoreductase</fullName>
    </submittedName>
</protein>
<keyword evidence="2" id="KW-0285">Flavoprotein</keyword>
<keyword evidence="3" id="KW-0274">FAD</keyword>
<sequence length="425" mass="43301">MTDARLPRRVLVVGAGLAGLRTAMELRAQGFDGELTVVGAEELPPYDRPPLSKQLLTRAEPVWLSDDLGADLADLADRVLLGRRALGLVAGDDGATVTLDGHEELSADAVVLACGSAAVRPPALAGALTLHTAADAAALRARLLPGARLVCVGAGWIGAEVAGVAAAAGVRTTVVEMAASPLTRQAGVAGERTRGWYADAGVDLRTGAAAVGTEAGGLRLADGTTLPADVVLAAVGVRPSTAWLAPALPLTARGAVPVDPGGRVRGGPAAVRAVGDCADRTSPRDGLVEGGHWDAALTHPAGVVADLLRTAPPADPAPYVFSTQLGHDVAVVGRPTARSRVVWREDATSWAALHVEDAEDGTARLRAVVAADRHRDVSAARKALSRAAHPVIDLAAATDPAVPLRQVLAEPAAAVRPTPEVHPKV</sequence>
<dbReference type="Proteomes" id="UP001595955">
    <property type="component" value="Unassembled WGS sequence"/>
</dbReference>
<dbReference type="Pfam" id="PF07992">
    <property type="entry name" value="Pyr_redox_2"/>
    <property type="match status" value="1"/>
</dbReference>
<dbReference type="Gene3D" id="3.30.390.30">
    <property type="match status" value="1"/>
</dbReference>
<dbReference type="SUPFAM" id="SSF51905">
    <property type="entry name" value="FAD/NAD(P)-binding domain"/>
    <property type="match status" value="2"/>
</dbReference>
<evidence type="ECO:0000259" key="5">
    <source>
        <dbReference type="Pfam" id="PF07992"/>
    </source>
</evidence>
<keyword evidence="8" id="KW-1185">Reference proteome</keyword>
<dbReference type="EMBL" id="JBHSGF010000002">
    <property type="protein sequence ID" value="MFC4554314.1"/>
    <property type="molecule type" value="Genomic_DNA"/>
</dbReference>
<organism evidence="7 8">
    <name type="scientific">Georgenia faecalis</name>
    <dbReference type="NCBI Taxonomy" id="2483799"/>
    <lineage>
        <taxon>Bacteria</taxon>
        <taxon>Bacillati</taxon>
        <taxon>Actinomycetota</taxon>
        <taxon>Actinomycetes</taxon>
        <taxon>Micrococcales</taxon>
        <taxon>Bogoriellaceae</taxon>
        <taxon>Georgenia</taxon>
    </lineage>
</organism>
<keyword evidence="4" id="KW-0560">Oxidoreductase</keyword>
<comment type="caution">
    <text evidence="7">The sequence shown here is derived from an EMBL/GenBank/DDBJ whole genome shotgun (WGS) entry which is preliminary data.</text>
</comment>
<evidence type="ECO:0000256" key="3">
    <source>
        <dbReference type="ARBA" id="ARBA00022827"/>
    </source>
</evidence>
<feature type="domain" description="Reductase C-terminal" evidence="6">
    <location>
        <begin position="321"/>
        <end position="408"/>
    </location>
</feature>
<evidence type="ECO:0000256" key="2">
    <source>
        <dbReference type="ARBA" id="ARBA00022630"/>
    </source>
</evidence>
<dbReference type="Pfam" id="PF14759">
    <property type="entry name" value="Reductase_C"/>
    <property type="match status" value="1"/>
</dbReference>
<dbReference type="InterPro" id="IPR016156">
    <property type="entry name" value="FAD/NAD-linked_Rdtase_dimer_sf"/>
</dbReference>
<name>A0ABV9D8H0_9MICO</name>
<reference evidence="8" key="1">
    <citation type="journal article" date="2019" name="Int. J. Syst. Evol. Microbiol.">
        <title>The Global Catalogue of Microorganisms (GCM) 10K type strain sequencing project: providing services to taxonomists for standard genome sequencing and annotation.</title>
        <authorList>
            <consortium name="The Broad Institute Genomics Platform"/>
            <consortium name="The Broad Institute Genome Sequencing Center for Infectious Disease"/>
            <person name="Wu L."/>
            <person name="Ma J."/>
        </authorList>
    </citation>
    <scope>NUCLEOTIDE SEQUENCE [LARGE SCALE GENOMIC DNA]</scope>
    <source>
        <strain evidence="8">JCM 3369</strain>
    </source>
</reference>
<evidence type="ECO:0000259" key="6">
    <source>
        <dbReference type="Pfam" id="PF14759"/>
    </source>
</evidence>
<evidence type="ECO:0000313" key="8">
    <source>
        <dbReference type="Proteomes" id="UP001595955"/>
    </source>
</evidence>
<gene>
    <name evidence="7" type="ORF">ACFO3F_03550</name>
</gene>
<evidence type="ECO:0000256" key="1">
    <source>
        <dbReference type="ARBA" id="ARBA00001974"/>
    </source>
</evidence>
<dbReference type="PRINTS" id="PR00411">
    <property type="entry name" value="PNDRDTASEI"/>
</dbReference>
<dbReference type="InterPro" id="IPR036188">
    <property type="entry name" value="FAD/NAD-bd_sf"/>
</dbReference>
<dbReference type="Gene3D" id="3.50.50.60">
    <property type="entry name" value="FAD/NAD(P)-binding domain"/>
    <property type="match status" value="2"/>
</dbReference>
<dbReference type="SUPFAM" id="SSF55424">
    <property type="entry name" value="FAD/NAD-linked reductases, dimerisation (C-terminal) domain"/>
    <property type="match status" value="1"/>
</dbReference>
<dbReference type="InterPro" id="IPR028202">
    <property type="entry name" value="Reductase_C"/>
</dbReference>
<accession>A0ABV9D8H0</accession>
<evidence type="ECO:0000256" key="4">
    <source>
        <dbReference type="ARBA" id="ARBA00023002"/>
    </source>
</evidence>
<dbReference type="PANTHER" id="PTHR43557:SF2">
    <property type="entry name" value="RIESKE DOMAIN-CONTAINING PROTEIN-RELATED"/>
    <property type="match status" value="1"/>
</dbReference>
<dbReference type="RefSeq" id="WP_122824836.1">
    <property type="nucleotide sequence ID" value="NZ_CP033325.1"/>
</dbReference>
<comment type="cofactor">
    <cofactor evidence="1">
        <name>FAD</name>
        <dbReference type="ChEBI" id="CHEBI:57692"/>
    </cofactor>
</comment>
<proteinExistence type="predicted"/>
<dbReference type="InterPro" id="IPR050446">
    <property type="entry name" value="FAD-oxidoreductase/Apoptosis"/>
</dbReference>
<dbReference type="PRINTS" id="PR00368">
    <property type="entry name" value="FADPNR"/>
</dbReference>
<evidence type="ECO:0000313" key="7">
    <source>
        <dbReference type="EMBL" id="MFC4554314.1"/>
    </source>
</evidence>
<dbReference type="InterPro" id="IPR023753">
    <property type="entry name" value="FAD/NAD-binding_dom"/>
</dbReference>
<dbReference type="PANTHER" id="PTHR43557">
    <property type="entry name" value="APOPTOSIS-INDUCING FACTOR 1"/>
    <property type="match status" value="1"/>
</dbReference>
<feature type="domain" description="FAD/NAD(P)-binding" evidence="5">
    <location>
        <begin position="9"/>
        <end position="280"/>
    </location>
</feature>